<name>A0AA88NMY3_TACVA</name>
<reference evidence="11" key="1">
    <citation type="submission" date="2023-08" db="EMBL/GenBank/DDBJ databases">
        <title>Pelteobagrus vachellii genome.</title>
        <authorList>
            <person name="Liu H."/>
        </authorList>
    </citation>
    <scope>NUCLEOTIDE SEQUENCE</scope>
    <source>
        <strain evidence="11">PRFRI_2022a</strain>
        <tissue evidence="11">Muscle</tissue>
    </source>
</reference>
<evidence type="ECO:0000259" key="10">
    <source>
        <dbReference type="SMART" id="SM00199"/>
    </source>
</evidence>
<dbReference type="CDD" id="cd00272">
    <property type="entry name" value="Chemokine_CC"/>
    <property type="match status" value="1"/>
</dbReference>
<organism evidence="11 12">
    <name type="scientific">Tachysurus vachellii</name>
    <name type="common">Darkbarbel catfish</name>
    <name type="synonym">Pelteobagrus vachellii</name>
    <dbReference type="NCBI Taxonomy" id="175792"/>
    <lineage>
        <taxon>Eukaryota</taxon>
        <taxon>Metazoa</taxon>
        <taxon>Chordata</taxon>
        <taxon>Craniata</taxon>
        <taxon>Vertebrata</taxon>
        <taxon>Euteleostomi</taxon>
        <taxon>Actinopterygii</taxon>
        <taxon>Neopterygii</taxon>
        <taxon>Teleostei</taxon>
        <taxon>Ostariophysi</taxon>
        <taxon>Siluriformes</taxon>
        <taxon>Bagridae</taxon>
        <taxon>Tachysurus</taxon>
    </lineage>
</organism>
<evidence type="ECO:0000256" key="9">
    <source>
        <dbReference type="RuleBase" id="RU361150"/>
    </source>
</evidence>
<dbReference type="PROSITE" id="PS00472">
    <property type="entry name" value="SMALL_CYTOKINES_CC"/>
    <property type="match status" value="1"/>
</dbReference>
<dbReference type="SMART" id="SM00199">
    <property type="entry name" value="SCY"/>
    <property type="match status" value="1"/>
</dbReference>
<feature type="domain" description="Chemokine interleukin-8-like" evidence="10">
    <location>
        <begin position="29"/>
        <end position="80"/>
    </location>
</feature>
<dbReference type="EMBL" id="JAVHJS010000004">
    <property type="protein sequence ID" value="KAK2860020.1"/>
    <property type="molecule type" value="Genomic_DNA"/>
</dbReference>
<comment type="similarity">
    <text evidence="2 9">Belongs to the intercrine beta (chemokine CC) family.</text>
</comment>
<dbReference type="PANTHER" id="PTHR12015">
    <property type="entry name" value="SMALL INDUCIBLE CYTOKINE A"/>
    <property type="match status" value="1"/>
</dbReference>
<comment type="subunit">
    <text evidence="8">Self-associates. Also heterodimer of MIP-1-alpha(4-69) and MIP-1-beta(3-69). Interacts with CCR1.</text>
</comment>
<dbReference type="Proteomes" id="UP001187315">
    <property type="component" value="Unassembled WGS sequence"/>
</dbReference>
<protein>
    <recommendedName>
        <fullName evidence="9">C-C motif chemokine</fullName>
    </recommendedName>
</protein>
<dbReference type="PANTHER" id="PTHR12015:SF183">
    <property type="entry name" value="C-C MOTIF CHEMOKINE 3"/>
    <property type="match status" value="1"/>
</dbReference>
<keyword evidence="6" id="KW-1015">Disulfide bond</keyword>
<feature type="signal peptide" evidence="9">
    <location>
        <begin position="1"/>
        <end position="22"/>
    </location>
</feature>
<keyword evidence="4 9" id="KW-0964">Secreted</keyword>
<evidence type="ECO:0000313" key="11">
    <source>
        <dbReference type="EMBL" id="KAK2860020.1"/>
    </source>
</evidence>
<keyword evidence="5 9" id="KW-0732">Signal</keyword>
<dbReference type="GO" id="GO:0005615">
    <property type="term" value="C:extracellular space"/>
    <property type="evidence" value="ECO:0007669"/>
    <property type="project" value="UniProtKB-KW"/>
</dbReference>
<keyword evidence="9" id="KW-0145">Chemotaxis</keyword>
<evidence type="ECO:0000256" key="2">
    <source>
        <dbReference type="ARBA" id="ARBA00010868"/>
    </source>
</evidence>
<comment type="subcellular location">
    <subcellularLocation>
        <location evidence="1 9">Secreted</location>
    </subcellularLocation>
</comment>
<keyword evidence="12" id="KW-1185">Reference proteome</keyword>
<dbReference type="InterPro" id="IPR036048">
    <property type="entry name" value="Interleukin_8-like_sf"/>
</dbReference>
<dbReference type="InterPro" id="IPR039809">
    <property type="entry name" value="Chemokine_b/g/d"/>
</dbReference>
<dbReference type="Pfam" id="PF00048">
    <property type="entry name" value="IL8"/>
    <property type="match status" value="1"/>
</dbReference>
<dbReference type="InterPro" id="IPR000827">
    <property type="entry name" value="Chemokine_CC_CS"/>
</dbReference>
<evidence type="ECO:0000256" key="5">
    <source>
        <dbReference type="ARBA" id="ARBA00022729"/>
    </source>
</evidence>
<proteinExistence type="inferred from homology"/>
<comment type="caution">
    <text evidence="11">The sequence shown here is derived from an EMBL/GenBank/DDBJ whole genome shotgun (WGS) entry which is preliminary data.</text>
</comment>
<dbReference type="AlphaFoldDB" id="A0AA88NMY3"/>
<dbReference type="GO" id="GO:0008009">
    <property type="term" value="F:chemokine activity"/>
    <property type="evidence" value="ECO:0007669"/>
    <property type="project" value="InterPro"/>
</dbReference>
<dbReference type="Gene3D" id="2.40.50.40">
    <property type="match status" value="1"/>
</dbReference>
<dbReference type="GO" id="GO:0006955">
    <property type="term" value="P:immune response"/>
    <property type="evidence" value="ECO:0007669"/>
    <property type="project" value="InterPro"/>
</dbReference>
<keyword evidence="3 9" id="KW-0202">Cytokine</keyword>
<dbReference type="InterPro" id="IPR001811">
    <property type="entry name" value="Chemokine_IL8-like_dom"/>
</dbReference>
<evidence type="ECO:0000256" key="6">
    <source>
        <dbReference type="ARBA" id="ARBA00023157"/>
    </source>
</evidence>
<sequence length="96" mass="10531">MISRFLLLVLLVLAGLQSFTTANNNAHGVEECCFSFLTRPIPVRVITAYGVTDIRCAKPGVIFTLQNGHHFCADPYFNYTSWAAVPSSGGPMHNRS</sequence>
<evidence type="ECO:0000256" key="1">
    <source>
        <dbReference type="ARBA" id="ARBA00004613"/>
    </source>
</evidence>
<evidence type="ECO:0000256" key="4">
    <source>
        <dbReference type="ARBA" id="ARBA00022525"/>
    </source>
</evidence>
<dbReference type="SUPFAM" id="SSF54117">
    <property type="entry name" value="Interleukin 8-like chemokines"/>
    <property type="match status" value="1"/>
</dbReference>
<accession>A0AA88NMY3</accession>
<feature type="chain" id="PRO_5041516159" description="C-C motif chemokine" evidence="9">
    <location>
        <begin position="23"/>
        <end position="96"/>
    </location>
</feature>
<evidence type="ECO:0000313" key="12">
    <source>
        <dbReference type="Proteomes" id="UP001187315"/>
    </source>
</evidence>
<evidence type="ECO:0000256" key="7">
    <source>
        <dbReference type="ARBA" id="ARBA00044740"/>
    </source>
</evidence>
<comment type="function">
    <text evidence="7">Monokine with inflammatory and chemokinetic properties. Binds to CCR1, CCR4 and CCR5. One of the major HIV-suppressive factors produced by CD8+ T-cells. Recombinant MIP-1-alpha induces a dose-dependent inhibition of different strains of HIV-1, HIV-2, and simian immunodeficiency virus (SIV).</text>
</comment>
<evidence type="ECO:0000256" key="3">
    <source>
        <dbReference type="ARBA" id="ARBA00022514"/>
    </source>
</evidence>
<gene>
    <name evidence="11" type="ORF">Q7C36_004186</name>
</gene>
<evidence type="ECO:0000256" key="8">
    <source>
        <dbReference type="ARBA" id="ARBA00046726"/>
    </source>
</evidence>